<protein>
    <submittedName>
        <fullName evidence="5">AAA family ATPase</fullName>
    </submittedName>
</protein>
<dbReference type="Proteomes" id="UP000886881">
    <property type="component" value="Unassembled WGS sequence"/>
</dbReference>
<accession>A0A9D1GMN1</accession>
<dbReference type="PANTHER" id="PTHR23077">
    <property type="entry name" value="AAA-FAMILY ATPASE"/>
    <property type="match status" value="1"/>
</dbReference>
<dbReference type="GO" id="GO:0005524">
    <property type="term" value="F:ATP binding"/>
    <property type="evidence" value="ECO:0007669"/>
    <property type="project" value="UniProtKB-KW"/>
</dbReference>
<dbReference type="InterPro" id="IPR003959">
    <property type="entry name" value="ATPase_AAA_core"/>
</dbReference>
<dbReference type="InterPro" id="IPR050168">
    <property type="entry name" value="AAA_ATPase_domain"/>
</dbReference>
<evidence type="ECO:0000256" key="2">
    <source>
        <dbReference type="ARBA" id="ARBA00022840"/>
    </source>
</evidence>
<feature type="region of interest" description="Disordered" evidence="3">
    <location>
        <begin position="345"/>
        <end position="374"/>
    </location>
</feature>
<dbReference type="AlphaFoldDB" id="A0A9D1GMN1"/>
<dbReference type="Pfam" id="PF00004">
    <property type="entry name" value="AAA"/>
    <property type="match status" value="1"/>
</dbReference>
<evidence type="ECO:0000256" key="1">
    <source>
        <dbReference type="ARBA" id="ARBA00022741"/>
    </source>
</evidence>
<dbReference type="PROSITE" id="PS50011">
    <property type="entry name" value="PROTEIN_KINASE_DOM"/>
    <property type="match status" value="1"/>
</dbReference>
<evidence type="ECO:0000256" key="3">
    <source>
        <dbReference type="SAM" id="MobiDB-lite"/>
    </source>
</evidence>
<keyword evidence="1" id="KW-0547">Nucleotide-binding</keyword>
<dbReference type="Gene3D" id="3.40.50.300">
    <property type="entry name" value="P-loop containing nucleotide triphosphate hydrolases"/>
    <property type="match status" value="1"/>
</dbReference>
<organism evidence="5 6">
    <name type="scientific">Candidatus Cryptobacteroides merdipullorum</name>
    <dbReference type="NCBI Taxonomy" id="2840771"/>
    <lineage>
        <taxon>Bacteria</taxon>
        <taxon>Pseudomonadati</taxon>
        <taxon>Bacteroidota</taxon>
        <taxon>Bacteroidia</taxon>
        <taxon>Bacteroidales</taxon>
        <taxon>Candidatus Cryptobacteroides</taxon>
    </lineage>
</organism>
<dbReference type="Pfam" id="PF00069">
    <property type="entry name" value="Pkinase"/>
    <property type="match status" value="1"/>
</dbReference>
<sequence length="671" mass="75334">MAEKFLFSKGFEVFSTEDYAVANPIAKRDYSETYRLTRRKDGRPFLMKVYLTDSMPDTLKFGREPRLISYLNTSGISGMLSIISWGEFRSDDGKLFPYVISDYFERGLLSDRLLTDGPMSALEAVGVCLDIAGILLNLRSPKGGNFAHCDICPDNIMFGRDENGDLHAHLIDNDHILHLDGKSVPENWWEDVDLRYTAPEAFCREGVKRNSDVYSLGVILYQCYYGSYPWKMDEKRIAKLDLPGRMGAMMCYRNSDFREQDKEDDRWGPLISALAEKMTTFDYDEQEFTEELRPLLLETWQMLMAAKTAILTAEPSEDVVSAYTRTLGYIISPERAGLYGDEASLQNAGETPDRTEEEEAPAAQKIESSSADDSEFTNAELGYTPLVRMHVPGAGGFKDVAGMERLKEQMQKKLLYFLRNPALASQYKIDLPNGMLLYGPPGCGKTFFAEKLAEESGFNYALVKASDLGSTWVHGGQGKIGMLFKEARAKSPCIICLDEFDAFAPKRETLTNANLAGEVNEFLSQLNNCGRDRVFVIATTNNPEIIDPAMLRSGRIDRCVYIPAPDSQARRAVFRLCVEKRPHSGDINYKLLAARTEGYVTSDICGIVNDAAINAAYARTKISQAMLMQAIDNWKPTVGKAMLEKHEEIRRRMESEVAAEIPVPINDKILN</sequence>
<name>A0A9D1GMN1_9BACT</name>
<dbReference type="InterPro" id="IPR000719">
    <property type="entry name" value="Prot_kinase_dom"/>
</dbReference>
<dbReference type="GO" id="GO:0004672">
    <property type="term" value="F:protein kinase activity"/>
    <property type="evidence" value="ECO:0007669"/>
    <property type="project" value="InterPro"/>
</dbReference>
<comment type="caution">
    <text evidence="5">The sequence shown here is derived from an EMBL/GenBank/DDBJ whole genome shotgun (WGS) entry which is preliminary data.</text>
</comment>
<reference evidence="5" key="1">
    <citation type="submission" date="2020-10" db="EMBL/GenBank/DDBJ databases">
        <authorList>
            <person name="Gilroy R."/>
        </authorList>
    </citation>
    <scope>NUCLEOTIDE SEQUENCE</scope>
    <source>
        <strain evidence="5">ChiHecec2B26-709</strain>
    </source>
</reference>
<keyword evidence="2" id="KW-0067">ATP-binding</keyword>
<gene>
    <name evidence="5" type="ORF">IAC35_01725</name>
</gene>
<dbReference type="SMART" id="SM00220">
    <property type="entry name" value="S_TKc"/>
    <property type="match status" value="1"/>
</dbReference>
<dbReference type="GO" id="GO:0016887">
    <property type="term" value="F:ATP hydrolysis activity"/>
    <property type="evidence" value="ECO:0007669"/>
    <property type="project" value="InterPro"/>
</dbReference>
<evidence type="ECO:0000259" key="4">
    <source>
        <dbReference type="PROSITE" id="PS50011"/>
    </source>
</evidence>
<dbReference type="Gene3D" id="1.10.8.60">
    <property type="match status" value="1"/>
</dbReference>
<evidence type="ECO:0000313" key="5">
    <source>
        <dbReference type="EMBL" id="HIT46559.1"/>
    </source>
</evidence>
<dbReference type="InterPro" id="IPR003593">
    <property type="entry name" value="AAA+_ATPase"/>
</dbReference>
<dbReference type="SUPFAM" id="SSF52540">
    <property type="entry name" value="P-loop containing nucleoside triphosphate hydrolases"/>
    <property type="match status" value="1"/>
</dbReference>
<dbReference type="SMART" id="SM00382">
    <property type="entry name" value="AAA"/>
    <property type="match status" value="1"/>
</dbReference>
<reference evidence="5" key="2">
    <citation type="journal article" date="2021" name="PeerJ">
        <title>Extensive microbial diversity within the chicken gut microbiome revealed by metagenomics and culture.</title>
        <authorList>
            <person name="Gilroy R."/>
            <person name="Ravi A."/>
            <person name="Getino M."/>
            <person name="Pursley I."/>
            <person name="Horton D.L."/>
            <person name="Alikhan N.F."/>
            <person name="Baker D."/>
            <person name="Gharbi K."/>
            <person name="Hall N."/>
            <person name="Watson M."/>
            <person name="Adriaenssens E.M."/>
            <person name="Foster-Nyarko E."/>
            <person name="Jarju S."/>
            <person name="Secka A."/>
            <person name="Antonio M."/>
            <person name="Oren A."/>
            <person name="Chaudhuri R.R."/>
            <person name="La Ragione R."/>
            <person name="Hildebrand F."/>
            <person name="Pallen M.J."/>
        </authorList>
    </citation>
    <scope>NUCLEOTIDE SEQUENCE</scope>
    <source>
        <strain evidence="5">ChiHecec2B26-709</strain>
    </source>
</reference>
<evidence type="ECO:0000313" key="6">
    <source>
        <dbReference type="Proteomes" id="UP000886881"/>
    </source>
</evidence>
<dbReference type="PANTHER" id="PTHR23077:SF171">
    <property type="entry name" value="NUCLEAR VALOSIN-CONTAINING PROTEIN-LIKE"/>
    <property type="match status" value="1"/>
</dbReference>
<dbReference type="SUPFAM" id="SSF56112">
    <property type="entry name" value="Protein kinase-like (PK-like)"/>
    <property type="match status" value="1"/>
</dbReference>
<dbReference type="EMBL" id="DVLC01000033">
    <property type="protein sequence ID" value="HIT46559.1"/>
    <property type="molecule type" value="Genomic_DNA"/>
</dbReference>
<dbReference type="InterPro" id="IPR027417">
    <property type="entry name" value="P-loop_NTPase"/>
</dbReference>
<dbReference type="InterPro" id="IPR011009">
    <property type="entry name" value="Kinase-like_dom_sf"/>
</dbReference>
<feature type="domain" description="Protein kinase" evidence="4">
    <location>
        <begin position="19"/>
        <end position="296"/>
    </location>
</feature>
<proteinExistence type="predicted"/>
<dbReference type="Gene3D" id="1.10.510.10">
    <property type="entry name" value="Transferase(Phosphotransferase) domain 1"/>
    <property type="match status" value="1"/>
</dbReference>